<keyword evidence="2" id="KW-0238">DNA-binding</keyword>
<accession>A0A317CFG8</accession>
<evidence type="ECO:0000256" key="2">
    <source>
        <dbReference type="ARBA" id="ARBA00023125"/>
    </source>
</evidence>
<dbReference type="InterPro" id="IPR036390">
    <property type="entry name" value="WH_DNA-bd_sf"/>
</dbReference>
<keyword evidence="8" id="KW-1185">Reference proteome</keyword>
<dbReference type="EMBL" id="QGKL01000021">
    <property type="protein sequence ID" value="PWQ97328.1"/>
    <property type="molecule type" value="Genomic_DNA"/>
</dbReference>
<dbReference type="InterPro" id="IPR000485">
    <property type="entry name" value="AsnC-type_HTH_dom"/>
</dbReference>
<dbReference type="PROSITE" id="PS00519">
    <property type="entry name" value="HTH_ASNC_1"/>
    <property type="match status" value="1"/>
</dbReference>
<dbReference type="InterPro" id="IPR019888">
    <property type="entry name" value="Tscrpt_reg_AsnC-like"/>
</dbReference>
<dbReference type="AlphaFoldDB" id="A0A317CFG8"/>
<dbReference type="GO" id="GO:0006355">
    <property type="term" value="P:regulation of DNA-templated transcription"/>
    <property type="evidence" value="ECO:0007669"/>
    <property type="project" value="UniProtKB-ARBA"/>
</dbReference>
<feature type="domain" description="HTH asnC-type" evidence="6">
    <location>
        <begin position="8"/>
        <end position="71"/>
    </location>
</feature>
<dbReference type="Pfam" id="PF13412">
    <property type="entry name" value="HTH_24"/>
    <property type="match status" value="1"/>
</dbReference>
<dbReference type="CDD" id="cd00090">
    <property type="entry name" value="HTH_ARSR"/>
    <property type="match status" value="1"/>
</dbReference>
<evidence type="ECO:0000256" key="4">
    <source>
        <dbReference type="ARBA" id="ARBA00023163"/>
    </source>
</evidence>
<sequence length="158" mass="17954">MKSTVNQLSQIDKDILRILQDDGRITYAELARQVGLTTTPCIERVRRLERDGFIKQYTTVINPEQLDAGLIVFVQIRLDRTSKHTFAQFKEAVLEVPEVQECYLVSGSFDYLIKVRLADMTAYRKFLEEALLSVPAVQESTSIVVMEAVKETLSVSIP</sequence>
<dbReference type="InterPro" id="IPR019885">
    <property type="entry name" value="Tscrpt_reg_HTH_AsnC-type_CS"/>
</dbReference>
<evidence type="ECO:0000313" key="7">
    <source>
        <dbReference type="EMBL" id="PWQ97328.1"/>
    </source>
</evidence>
<dbReference type="InterPro" id="IPR011991">
    <property type="entry name" value="ArsR-like_HTH"/>
</dbReference>
<evidence type="ECO:0000313" key="8">
    <source>
        <dbReference type="Proteomes" id="UP000245506"/>
    </source>
</evidence>
<dbReference type="InterPro" id="IPR036388">
    <property type="entry name" value="WH-like_DNA-bd_sf"/>
</dbReference>
<keyword evidence="3" id="KW-0010">Activator</keyword>
<dbReference type="InterPro" id="IPR011008">
    <property type="entry name" value="Dimeric_a/b-barrel"/>
</dbReference>
<dbReference type="PANTHER" id="PTHR30154:SF0">
    <property type="entry name" value="LEUCINE-RESPONSIVE REGULATORY PROTEIN"/>
    <property type="match status" value="1"/>
</dbReference>
<name>A0A317CFG8_9GAMM</name>
<dbReference type="GO" id="GO:0005829">
    <property type="term" value="C:cytosol"/>
    <property type="evidence" value="ECO:0007669"/>
    <property type="project" value="TreeGrafter"/>
</dbReference>
<dbReference type="SUPFAM" id="SSF46785">
    <property type="entry name" value="Winged helix' DNA-binding domain"/>
    <property type="match status" value="1"/>
</dbReference>
<dbReference type="Gene3D" id="3.30.70.920">
    <property type="match status" value="1"/>
</dbReference>
<dbReference type="PROSITE" id="PS50956">
    <property type="entry name" value="HTH_ASNC_2"/>
    <property type="match status" value="1"/>
</dbReference>
<comment type="caution">
    <text evidence="7">The sequence shown here is derived from an EMBL/GenBank/DDBJ whole genome shotgun (WGS) entry which is preliminary data.</text>
</comment>
<dbReference type="Gene3D" id="1.10.10.10">
    <property type="entry name" value="Winged helix-like DNA-binding domain superfamily/Winged helix DNA-binding domain"/>
    <property type="match status" value="1"/>
</dbReference>
<keyword evidence="4" id="KW-0804">Transcription</keyword>
<organism evidence="7 8">
    <name type="scientific">Leucothrix arctica</name>
    <dbReference type="NCBI Taxonomy" id="1481894"/>
    <lineage>
        <taxon>Bacteria</taxon>
        <taxon>Pseudomonadati</taxon>
        <taxon>Pseudomonadota</taxon>
        <taxon>Gammaproteobacteria</taxon>
        <taxon>Thiotrichales</taxon>
        <taxon>Thiotrichaceae</taxon>
        <taxon>Leucothrix</taxon>
    </lineage>
</organism>
<proteinExistence type="predicted"/>
<dbReference type="OrthoDB" id="8590699at2"/>
<evidence type="ECO:0000256" key="5">
    <source>
        <dbReference type="ARBA" id="ARBA00039227"/>
    </source>
</evidence>
<dbReference type="Proteomes" id="UP000245506">
    <property type="component" value="Unassembled WGS sequence"/>
</dbReference>
<keyword evidence="1" id="KW-0805">Transcription regulation</keyword>
<dbReference type="PRINTS" id="PR00033">
    <property type="entry name" value="HTHASNC"/>
</dbReference>
<reference evidence="7 8" key="1">
    <citation type="submission" date="2018-05" db="EMBL/GenBank/DDBJ databases">
        <title>Leucothrix arctica sp. nov., isolated from Arctic seawater.</title>
        <authorList>
            <person name="Choi A."/>
            <person name="Baek K."/>
        </authorList>
    </citation>
    <scope>NUCLEOTIDE SEQUENCE [LARGE SCALE GENOMIC DNA]</scope>
    <source>
        <strain evidence="7 8">IMCC9719</strain>
    </source>
</reference>
<evidence type="ECO:0000256" key="3">
    <source>
        <dbReference type="ARBA" id="ARBA00023159"/>
    </source>
</evidence>
<dbReference type="Pfam" id="PF01037">
    <property type="entry name" value="AsnC_trans_reg"/>
    <property type="match status" value="1"/>
</dbReference>
<dbReference type="SUPFAM" id="SSF54909">
    <property type="entry name" value="Dimeric alpha+beta barrel"/>
    <property type="match status" value="1"/>
</dbReference>
<dbReference type="SMART" id="SM00344">
    <property type="entry name" value="HTH_ASNC"/>
    <property type="match status" value="1"/>
</dbReference>
<evidence type="ECO:0000256" key="1">
    <source>
        <dbReference type="ARBA" id="ARBA00023015"/>
    </source>
</evidence>
<dbReference type="PANTHER" id="PTHR30154">
    <property type="entry name" value="LEUCINE-RESPONSIVE REGULATORY PROTEIN"/>
    <property type="match status" value="1"/>
</dbReference>
<evidence type="ECO:0000259" key="6">
    <source>
        <dbReference type="PROSITE" id="PS50956"/>
    </source>
</evidence>
<dbReference type="GO" id="GO:0043565">
    <property type="term" value="F:sequence-specific DNA binding"/>
    <property type="evidence" value="ECO:0007669"/>
    <property type="project" value="InterPro"/>
</dbReference>
<protein>
    <recommendedName>
        <fullName evidence="5">Leucine-responsive regulatory protein</fullName>
    </recommendedName>
</protein>
<dbReference type="RefSeq" id="WP_109822756.1">
    <property type="nucleotide sequence ID" value="NZ_QGKL01000021.1"/>
</dbReference>
<dbReference type="GO" id="GO:0043200">
    <property type="term" value="P:response to amino acid"/>
    <property type="evidence" value="ECO:0007669"/>
    <property type="project" value="TreeGrafter"/>
</dbReference>
<dbReference type="InterPro" id="IPR019887">
    <property type="entry name" value="Tscrpt_reg_AsnC/Lrp_C"/>
</dbReference>
<gene>
    <name evidence="7" type="ORF">DKT75_07255</name>
</gene>